<dbReference type="PANTHER" id="PTHR42760">
    <property type="entry name" value="SHORT-CHAIN DEHYDROGENASES/REDUCTASES FAMILY MEMBER"/>
    <property type="match status" value="1"/>
</dbReference>
<name>A0ABN0P563_TRESO</name>
<dbReference type="Gene3D" id="3.40.50.720">
    <property type="entry name" value="NAD(P)-binding Rossmann-like Domain"/>
    <property type="match status" value="1"/>
</dbReference>
<dbReference type="PROSITE" id="PS00061">
    <property type="entry name" value="ADH_SHORT"/>
    <property type="match status" value="1"/>
</dbReference>
<dbReference type="RefSeq" id="WP_021495749.1">
    <property type="nucleotide sequence ID" value="NZ_AVQI01000077.1"/>
</dbReference>
<keyword evidence="2" id="KW-0560">Oxidoreductase</keyword>
<sequence>MNILHFFSLEGKTALVVGGSGCIGKGIAEGLIDAGARVIVASRNYAMCKKIVNDIAQKTGAPIFAATLDITHVKKIQQAIDTIIKQTGQIHILVNCAGINIRKPALEYTAEDWDMVQNTQLKGVFFTCQRIAKHMIENKTHGKIINIASINAKTIARPHIVSYVAAKAAVVQLTKALAVEWSQYGIRINAIAPGWFETELTSVLFKDSKIKEEILRHIPMNRLGNAEADIAGMVIYYASDASPYTTGQTIYIDGGYTII</sequence>
<keyword evidence="4" id="KW-1185">Reference proteome</keyword>
<organism evidence="3 4">
    <name type="scientific">Treponema socranskii subsp. socranskii VPI DR56BR1116 = ATCC 35536</name>
    <dbReference type="NCBI Taxonomy" id="1125725"/>
    <lineage>
        <taxon>Bacteria</taxon>
        <taxon>Pseudomonadati</taxon>
        <taxon>Spirochaetota</taxon>
        <taxon>Spirochaetia</taxon>
        <taxon>Spirochaetales</taxon>
        <taxon>Treponemataceae</taxon>
        <taxon>Treponema</taxon>
    </lineage>
</organism>
<dbReference type="PRINTS" id="PR00080">
    <property type="entry name" value="SDRFAMILY"/>
</dbReference>
<gene>
    <name evidence="3" type="ORF">HMPREF0860_2310</name>
</gene>
<dbReference type="Proteomes" id="UP000016646">
    <property type="component" value="Unassembled WGS sequence"/>
</dbReference>
<reference evidence="3 4" key="1">
    <citation type="submission" date="2013-08" db="EMBL/GenBank/DDBJ databases">
        <authorList>
            <person name="Durkin A.S."/>
            <person name="Haft D.R."/>
            <person name="McCorrison J."/>
            <person name="Torralba M."/>
            <person name="Gillis M."/>
            <person name="Haft D.H."/>
            <person name="Methe B."/>
            <person name="Sutton G."/>
            <person name="Nelson K.E."/>
        </authorList>
    </citation>
    <scope>NUCLEOTIDE SEQUENCE [LARGE SCALE GENOMIC DNA]</scope>
    <source>
        <strain evidence="3 4">ATCC 35536</strain>
    </source>
</reference>
<proteinExistence type="inferred from homology"/>
<evidence type="ECO:0000256" key="1">
    <source>
        <dbReference type="ARBA" id="ARBA00006484"/>
    </source>
</evidence>
<dbReference type="InterPro" id="IPR002347">
    <property type="entry name" value="SDR_fam"/>
</dbReference>
<dbReference type="PRINTS" id="PR00081">
    <property type="entry name" value="GDHRDH"/>
</dbReference>
<evidence type="ECO:0000313" key="3">
    <source>
        <dbReference type="EMBL" id="ERJ99251.1"/>
    </source>
</evidence>
<dbReference type="EMBL" id="AVQI01000077">
    <property type="protein sequence ID" value="ERJ99251.1"/>
    <property type="molecule type" value="Genomic_DNA"/>
</dbReference>
<comment type="similarity">
    <text evidence="1">Belongs to the short-chain dehydrogenases/reductases (SDR) family.</text>
</comment>
<accession>A0ABN0P563</accession>
<dbReference type="SUPFAM" id="SSF51735">
    <property type="entry name" value="NAD(P)-binding Rossmann-fold domains"/>
    <property type="match status" value="1"/>
</dbReference>
<comment type="caution">
    <text evidence="3">The sequence shown here is derived from an EMBL/GenBank/DDBJ whole genome shotgun (WGS) entry which is preliminary data.</text>
</comment>
<evidence type="ECO:0000256" key="2">
    <source>
        <dbReference type="ARBA" id="ARBA00023002"/>
    </source>
</evidence>
<dbReference type="InterPro" id="IPR020904">
    <property type="entry name" value="Sc_DH/Rdtase_CS"/>
</dbReference>
<dbReference type="Pfam" id="PF13561">
    <property type="entry name" value="adh_short_C2"/>
    <property type="match status" value="1"/>
</dbReference>
<protein>
    <submittedName>
        <fullName evidence="3">Gluconate 5-dehydrogenase</fullName>
    </submittedName>
</protein>
<dbReference type="PANTHER" id="PTHR42760:SF115">
    <property type="entry name" value="3-OXOACYL-[ACYL-CARRIER-PROTEIN] REDUCTASE FABG"/>
    <property type="match status" value="1"/>
</dbReference>
<evidence type="ECO:0000313" key="4">
    <source>
        <dbReference type="Proteomes" id="UP000016646"/>
    </source>
</evidence>
<dbReference type="InterPro" id="IPR036291">
    <property type="entry name" value="NAD(P)-bd_dom_sf"/>
</dbReference>